<sequence>MKKVIVIGLDGLEPSIVDSMLARGELPNLARLRERGGVSRVATTTPAQTPVAWSTFATGLNPGGHGIFDFIKRDPKTYLPDLSLNRYESRGAFLPPKAVNLRGGTPVWELLGAAGVGSTILRCPGTYPPDALRGRMLAGMGVPDLRGGLGTTTFYTCDPAAAPRESENVVHLRPAADGTIETHVIGPRNPKDRTDLRFPFTIRPEPAARRVIIRSAGSPAELALREGEWSDWLYVKFKLGLLQSIRGMVRLHLVRVEPTVELYASPVNFDPEAPLFPISHPPAFAGDLAAAIGTYHTTGMVEDHTGLVNERLTEEAFLDQCDLAWREREAMMLLELERFDQGLFYCLYDTTDRVQHLFWRYGEPDHPANKGRTPDPRFANVIADVYRRGDEVVGKALNYADDETLVIVLSDHGFGSFRRGVNVNTILHDMGLMALRDGARPGPDCRDFFHDVDWSRTKAYALGLGGIYLNLDGREGQGVVKPAEADSVRSAIVERLRGLVDPAHDATAINEVRTREQAYSGAHLGDAPDLLVDFAPGYRTSWGTSLGGLPEGHFEDNTKKWSGDHIIDPLLVPGVLLMNRPFRGESANLLDLAPTILAALGVPKGPAMEGKSLLP</sequence>
<dbReference type="RefSeq" id="WP_148597034.1">
    <property type="nucleotide sequence ID" value="NZ_CP042997.1"/>
</dbReference>
<proteinExistence type="predicted"/>
<dbReference type="AlphaFoldDB" id="A0A5B9WA87"/>
<reference evidence="1 2" key="1">
    <citation type="submission" date="2019-08" db="EMBL/GenBank/DDBJ databases">
        <title>Deep-cultivation of Planctomycetes and their phenomic and genomic characterization uncovers novel biology.</title>
        <authorList>
            <person name="Wiegand S."/>
            <person name="Jogler M."/>
            <person name="Boedeker C."/>
            <person name="Pinto D."/>
            <person name="Vollmers J."/>
            <person name="Rivas-Marin E."/>
            <person name="Kohn T."/>
            <person name="Peeters S.H."/>
            <person name="Heuer A."/>
            <person name="Rast P."/>
            <person name="Oberbeckmann S."/>
            <person name="Bunk B."/>
            <person name="Jeske O."/>
            <person name="Meyerdierks A."/>
            <person name="Storesund J.E."/>
            <person name="Kallscheuer N."/>
            <person name="Luecker S."/>
            <person name="Lage O.M."/>
            <person name="Pohl T."/>
            <person name="Merkel B.J."/>
            <person name="Hornburger P."/>
            <person name="Mueller R.-W."/>
            <person name="Bruemmer F."/>
            <person name="Labrenz M."/>
            <person name="Spormann A.M."/>
            <person name="Op den Camp H."/>
            <person name="Overmann J."/>
            <person name="Amann R."/>
            <person name="Jetten M.S.M."/>
            <person name="Mascher T."/>
            <person name="Medema M.H."/>
            <person name="Devos D.P."/>
            <person name="Kaster A.-K."/>
            <person name="Ovreas L."/>
            <person name="Rohde M."/>
            <person name="Galperin M.Y."/>
            <person name="Jogler C."/>
        </authorList>
    </citation>
    <scope>NUCLEOTIDE SEQUENCE [LARGE SCALE GENOMIC DNA]</scope>
    <source>
        <strain evidence="1 2">OJF2</strain>
    </source>
</reference>
<evidence type="ECO:0000313" key="1">
    <source>
        <dbReference type="EMBL" id="QEH37482.1"/>
    </source>
</evidence>
<dbReference type="EMBL" id="CP042997">
    <property type="protein sequence ID" value="QEH37482.1"/>
    <property type="molecule type" value="Genomic_DNA"/>
</dbReference>
<dbReference type="PANTHER" id="PTHR10151">
    <property type="entry name" value="ECTONUCLEOTIDE PYROPHOSPHATASE/PHOSPHODIESTERASE"/>
    <property type="match status" value="1"/>
</dbReference>
<protein>
    <submittedName>
        <fullName evidence="1">Type I phosphodiesterase / nucleotide pyrophosphatase</fullName>
    </submittedName>
</protein>
<dbReference type="GO" id="GO:0016787">
    <property type="term" value="F:hydrolase activity"/>
    <property type="evidence" value="ECO:0007669"/>
    <property type="project" value="UniProtKB-ARBA"/>
</dbReference>
<dbReference type="Pfam" id="PF01663">
    <property type="entry name" value="Phosphodiest"/>
    <property type="match status" value="2"/>
</dbReference>
<organism evidence="1 2">
    <name type="scientific">Aquisphaera giovannonii</name>
    <dbReference type="NCBI Taxonomy" id="406548"/>
    <lineage>
        <taxon>Bacteria</taxon>
        <taxon>Pseudomonadati</taxon>
        <taxon>Planctomycetota</taxon>
        <taxon>Planctomycetia</taxon>
        <taxon>Isosphaerales</taxon>
        <taxon>Isosphaeraceae</taxon>
        <taxon>Aquisphaera</taxon>
    </lineage>
</organism>
<gene>
    <name evidence="1" type="ORF">OJF2_60730</name>
</gene>
<dbReference type="SUPFAM" id="SSF53649">
    <property type="entry name" value="Alkaline phosphatase-like"/>
    <property type="match status" value="1"/>
</dbReference>
<dbReference type="InterPro" id="IPR017850">
    <property type="entry name" value="Alkaline_phosphatase_core_sf"/>
</dbReference>
<dbReference type="InterPro" id="IPR002591">
    <property type="entry name" value="Phosphodiest/P_Trfase"/>
</dbReference>
<dbReference type="Proteomes" id="UP000324233">
    <property type="component" value="Chromosome"/>
</dbReference>
<dbReference type="PANTHER" id="PTHR10151:SF120">
    <property type="entry name" value="BIS(5'-ADENOSYL)-TRIPHOSPHATASE"/>
    <property type="match status" value="1"/>
</dbReference>
<evidence type="ECO:0000313" key="2">
    <source>
        <dbReference type="Proteomes" id="UP000324233"/>
    </source>
</evidence>
<dbReference type="KEGG" id="agv:OJF2_60730"/>
<keyword evidence="2" id="KW-1185">Reference proteome</keyword>
<dbReference type="Gene3D" id="3.40.720.10">
    <property type="entry name" value="Alkaline Phosphatase, subunit A"/>
    <property type="match status" value="2"/>
</dbReference>
<accession>A0A5B9WA87</accession>
<name>A0A5B9WA87_9BACT</name>
<dbReference type="OrthoDB" id="228738at2"/>